<feature type="domain" description="Reverse transcriptase" evidence="1">
    <location>
        <begin position="484"/>
        <end position="786"/>
    </location>
</feature>
<dbReference type="InterPro" id="IPR043502">
    <property type="entry name" value="DNA/RNA_pol_sf"/>
</dbReference>
<comment type="caution">
    <text evidence="2">The sequence shown here is derived from an EMBL/GenBank/DDBJ whole genome shotgun (WGS) entry which is preliminary data.</text>
</comment>
<dbReference type="PANTHER" id="PTHR47027">
    <property type="entry name" value="REVERSE TRANSCRIPTASE DOMAIN-CONTAINING PROTEIN"/>
    <property type="match status" value="1"/>
</dbReference>
<dbReference type="Gene3D" id="3.60.10.10">
    <property type="entry name" value="Endonuclease/exonuclease/phosphatase"/>
    <property type="match status" value="1"/>
</dbReference>
<proteinExistence type="predicted"/>
<evidence type="ECO:0000313" key="3">
    <source>
        <dbReference type="Proteomes" id="UP000663833"/>
    </source>
</evidence>
<reference evidence="2" key="1">
    <citation type="submission" date="2021-02" db="EMBL/GenBank/DDBJ databases">
        <authorList>
            <person name="Nowell W R."/>
        </authorList>
    </citation>
    <scope>NUCLEOTIDE SEQUENCE</scope>
</reference>
<dbReference type="Pfam" id="PF00078">
    <property type="entry name" value="RVT_1"/>
    <property type="match status" value="1"/>
</dbReference>
<name>A0A817QC52_9BILA</name>
<dbReference type="CDD" id="cd01650">
    <property type="entry name" value="RT_nLTR_like"/>
    <property type="match status" value="1"/>
</dbReference>
<dbReference type="SUPFAM" id="SSF56219">
    <property type="entry name" value="DNase I-like"/>
    <property type="match status" value="1"/>
</dbReference>
<evidence type="ECO:0000313" key="2">
    <source>
        <dbReference type="EMBL" id="CAF3201711.1"/>
    </source>
</evidence>
<dbReference type="SUPFAM" id="SSF56672">
    <property type="entry name" value="DNA/RNA polymerases"/>
    <property type="match status" value="1"/>
</dbReference>
<evidence type="ECO:0000259" key="1">
    <source>
        <dbReference type="PROSITE" id="PS50878"/>
    </source>
</evidence>
<dbReference type="PROSITE" id="PS50878">
    <property type="entry name" value="RT_POL"/>
    <property type="match status" value="1"/>
</dbReference>
<accession>A0A817QC52</accession>
<dbReference type="PANTHER" id="PTHR47027:SF20">
    <property type="entry name" value="REVERSE TRANSCRIPTASE-LIKE PROTEIN WITH RNA-DIRECTED DNA POLYMERASE DOMAIN"/>
    <property type="match status" value="1"/>
</dbReference>
<gene>
    <name evidence="2" type="ORF">LUA448_LOCUS2256</name>
</gene>
<dbReference type="Proteomes" id="UP000663833">
    <property type="component" value="Unassembled WGS sequence"/>
</dbReference>
<organism evidence="2 3">
    <name type="scientific">Rotaria socialis</name>
    <dbReference type="NCBI Taxonomy" id="392032"/>
    <lineage>
        <taxon>Eukaryota</taxon>
        <taxon>Metazoa</taxon>
        <taxon>Spiralia</taxon>
        <taxon>Gnathifera</taxon>
        <taxon>Rotifera</taxon>
        <taxon>Eurotatoria</taxon>
        <taxon>Bdelloidea</taxon>
        <taxon>Philodinida</taxon>
        <taxon>Philodinidae</taxon>
        <taxon>Rotaria</taxon>
    </lineage>
</organism>
<dbReference type="AlphaFoldDB" id="A0A817QC52"/>
<dbReference type="InterPro" id="IPR036691">
    <property type="entry name" value="Endo/exonu/phosph_ase_sf"/>
</dbReference>
<sequence>MIYSGVQSDNKTRKAHGVAICLDPIATKVWKDSGSEWEAVSERIIKIRLKCTPIDITVLSVYSPVNPSAKQMANDADKFYSDLQDTINNVSTNDMLIIMGDLNARVGGNQQQPASINSVGPFTVDVENENGARLVDWCEINNIVVSNTFFQHKLLHQTSWMHPGNKIWHMIDYTLVNKKFRSSVEDVRMYRRASGAIGTDHHLMRTKIKIHLKSRRKGVLQKKTSIDAVKLKDEKLVEAFQKGLRERVDDANVDTISIDEKYELFVSYLKEKAEEHFILDKKVNRKKKEWLTDEILKIIDKKSMAFVEWQNHRHTNLEAEYRNKYKRLRKLAKTKIEHRQEEYWDEVCEGIEKSIKSNDTATAFSIIRRLKGGSKRVENMPIEDKNGKLLVNSTDQLERWREYFCELLNVHSTVDPYVINEVQITAPSRLDLERQNARPSFEEVKRALNQMKSRKAPGSDEVTADILKAGGEPVIKWLHEMFTEMWENEQVVKEWSSATLIRLYKNKGDKKLCDNYRGISLLSVTGKIFSRIILNRIQNSVDERLLEIQSGFRSNKSTIDQIFTLKMTMERRREFNKPLFMCFIDIAKAYDSVNRELLWRICQSYGISEKLVNLLRMLYKDSKAKVKINGELSDSFDIETGVMQGGIPSPMLFNILFDFVIRKVIEEASVAGVKFSYGSNDFFHGSREKYENFNVLALLYADDLVAMCETTDDLEKFIRSFEKITQKFGLTMSVKKTCIMTLQQLKEDQHGKVLKGQEVDHPNIDINIRNQKIETVDSFTYLGCTITRDQRQDTELEIRLAKAARAFNMLRYSIWHRKSVSIVSRLRIFRACVLPVLLYGSEVWSLTTTQERRITSLYTRCLRTIIGVNLGDRMSNDKLLEITGQPSIEDILRRNRLRWFGHVNRAVYDDNEASLMKKIMFSYFHDEKRPHSIGIRKRWEDKVMLDIDALQIRNWRSLTQDRDRWRKAININVQTKAVHNNIKEIVFEYKQRAVDRRRGCYDVYVRYYPDSGYTYMKRHNATGHLELRRDCGDFEDGFGDGFLYTCRCCNNIAD</sequence>
<protein>
    <recommendedName>
        <fullName evidence="1">Reverse transcriptase domain-containing protein</fullName>
    </recommendedName>
</protein>
<dbReference type="EMBL" id="CAJNYD010000059">
    <property type="protein sequence ID" value="CAF3201711.1"/>
    <property type="molecule type" value="Genomic_DNA"/>
</dbReference>
<dbReference type="InterPro" id="IPR000477">
    <property type="entry name" value="RT_dom"/>
</dbReference>